<dbReference type="EMBL" id="CP018044">
    <property type="protein sequence ID" value="ATU20617.1"/>
    <property type="molecule type" value="Genomic_DNA"/>
</dbReference>
<gene>
    <name evidence="1" type="ORF">BcFMB_06435</name>
</gene>
<sequence length="102" mass="11634">MHTTLDLSKYDALTAYDSRPRKPMVRVDYLPTPRAVASRVREAVDEEGLDMAQVARRARVGTDVVRSLYERGLAALDETRRVYAVLGIRVHSYPREMVAWSL</sequence>
<evidence type="ECO:0000313" key="1">
    <source>
        <dbReference type="EMBL" id="ATU20617.1"/>
    </source>
</evidence>
<dbReference type="KEGG" id="bcho:BcFMB_06435"/>
<dbReference type="RefSeq" id="WP_099721342.1">
    <property type="nucleotide sequence ID" value="NZ_CP018044.1"/>
</dbReference>
<protein>
    <submittedName>
        <fullName evidence="1">Uncharacterized protein</fullName>
    </submittedName>
</protein>
<reference evidence="1 2" key="1">
    <citation type="submission" date="2016-11" db="EMBL/GenBank/DDBJ databases">
        <title>complete genome sequence of Bifidobacterium choerinum strain FMB-1.</title>
        <authorList>
            <person name="Park C.-S."/>
            <person name="Jung D.-H."/>
            <person name="Choi D.-S."/>
        </authorList>
    </citation>
    <scope>NUCLEOTIDE SEQUENCE [LARGE SCALE GENOMIC DNA]</scope>
    <source>
        <strain evidence="1 2">FMB-1</strain>
    </source>
</reference>
<evidence type="ECO:0000313" key="2">
    <source>
        <dbReference type="Proteomes" id="UP000229907"/>
    </source>
</evidence>
<name>A0A2D3D665_9BIFI</name>
<dbReference type="AlphaFoldDB" id="A0A2D3D665"/>
<organism evidence="1 2">
    <name type="scientific">Bifidobacterium choerinum</name>
    <dbReference type="NCBI Taxonomy" id="35760"/>
    <lineage>
        <taxon>Bacteria</taxon>
        <taxon>Bacillati</taxon>
        <taxon>Actinomycetota</taxon>
        <taxon>Actinomycetes</taxon>
        <taxon>Bifidobacteriales</taxon>
        <taxon>Bifidobacteriaceae</taxon>
        <taxon>Bifidobacterium</taxon>
    </lineage>
</organism>
<dbReference type="Proteomes" id="UP000229907">
    <property type="component" value="Chromosome"/>
</dbReference>
<accession>A0A2D3D665</accession>
<proteinExistence type="predicted"/>